<gene>
    <name evidence="1" type="ORF">WMO63_05560</name>
</gene>
<proteinExistence type="predicted"/>
<comment type="caution">
    <text evidence="1">The sequence shown here is derived from an EMBL/GenBank/DDBJ whole genome shotgun (WGS) entry which is preliminary data.</text>
</comment>
<evidence type="ECO:0000313" key="1">
    <source>
        <dbReference type="EMBL" id="MEQ2465138.1"/>
    </source>
</evidence>
<protein>
    <submittedName>
        <fullName evidence="1">Uncharacterized protein</fullName>
    </submittedName>
</protein>
<dbReference type="RefSeq" id="WP_174751972.1">
    <property type="nucleotide sequence ID" value="NZ_JBBMFN010000008.1"/>
</dbReference>
<accession>A0ABV1EVM0</accession>
<name>A0ABV1EVM0_9BACI</name>
<reference evidence="1 2" key="1">
    <citation type="submission" date="2024-03" db="EMBL/GenBank/DDBJ databases">
        <title>Human intestinal bacterial collection.</title>
        <authorList>
            <person name="Pauvert C."/>
            <person name="Hitch T.C.A."/>
            <person name="Clavel T."/>
        </authorList>
    </citation>
    <scope>NUCLEOTIDE SEQUENCE [LARGE SCALE GENOMIC DNA]</scope>
    <source>
        <strain evidence="1 2">CLA-SR-H024</strain>
    </source>
</reference>
<evidence type="ECO:0000313" key="2">
    <source>
        <dbReference type="Proteomes" id="UP001465426"/>
    </source>
</evidence>
<dbReference type="EMBL" id="JBBMFN010000008">
    <property type="protein sequence ID" value="MEQ2465138.1"/>
    <property type="molecule type" value="Genomic_DNA"/>
</dbReference>
<organism evidence="1 2">
    <name type="scientific">Niallia hominis</name>
    <dbReference type="NCBI Taxonomy" id="3133173"/>
    <lineage>
        <taxon>Bacteria</taxon>
        <taxon>Bacillati</taxon>
        <taxon>Bacillota</taxon>
        <taxon>Bacilli</taxon>
        <taxon>Bacillales</taxon>
        <taxon>Bacillaceae</taxon>
        <taxon>Niallia</taxon>
    </lineage>
</organism>
<dbReference type="Proteomes" id="UP001465426">
    <property type="component" value="Unassembled WGS sequence"/>
</dbReference>
<sequence length="70" mass="8037">MEFSKGDRVKIVHINYNHSKRVNKPMPSILGMNGTVLKPSLMEDNAYNIKLDDGKLVLLYDDEIELLFTN</sequence>
<keyword evidence="2" id="KW-1185">Reference proteome</keyword>